<dbReference type="STRING" id="5627.A0A1C7LN14"/>
<sequence>MSMAHHLLKTRRSFSHQVALQRTGAVEWLDRVGSPYQSQVLLALLQANSSYKGLPFLDNVLKGFFFYPNESNYMTFLLSRSEIGITNGGVFTIAELDSDHANVTQAPKLNVFTNGGWTTFMDGVRINGELFTGNSVIAPNYTAIGVEVPGNSTITTLDTGTSYALAPPYYVDALYKNLPGAVFADNVAGTGFGGYYLPCNTKINASLVLSGQTTLFTPLTWSQSTSVTMALSIARVPSIRFESAGPRLPYGRHILAQCVFTFRLRKLTAVGEGVPFMQLLSVTDADKAWAEADAINLARLLHFDRVDHHRHFDPPPGPTTTDIFRAGGALAAVSTDASGDIDFSGLTRNTYIIMGLLGGVLVLLIVVAVLVARAAKANAGYKAVPNISVQPPAFNKPYESYTESYATPYSDGGH</sequence>
<name>A0A1C7LN14_GRIFR</name>
<reference evidence="2 3" key="1">
    <citation type="submission" date="2016-03" db="EMBL/GenBank/DDBJ databases">
        <title>Whole genome sequencing of Grifola frondosa 9006-11.</title>
        <authorList>
            <person name="Min B."/>
            <person name="Park H."/>
            <person name="Kim J.-G."/>
            <person name="Cho H."/>
            <person name="Oh Y.-L."/>
            <person name="Kong W.-S."/>
            <person name="Choi I.-G."/>
        </authorList>
    </citation>
    <scope>NUCLEOTIDE SEQUENCE [LARGE SCALE GENOMIC DNA]</scope>
    <source>
        <strain evidence="2 3">9006-11</strain>
    </source>
</reference>
<dbReference type="InterPro" id="IPR021109">
    <property type="entry name" value="Peptidase_aspartic_dom_sf"/>
</dbReference>
<dbReference type="Gene3D" id="2.40.70.10">
    <property type="entry name" value="Acid Proteases"/>
    <property type="match status" value="1"/>
</dbReference>
<comment type="caution">
    <text evidence="2">The sequence shown here is derived from an EMBL/GenBank/DDBJ whole genome shotgun (WGS) entry which is preliminary data.</text>
</comment>
<evidence type="ECO:0008006" key="4">
    <source>
        <dbReference type="Google" id="ProtNLM"/>
    </source>
</evidence>
<keyword evidence="3" id="KW-1185">Reference proteome</keyword>
<keyword evidence="1" id="KW-1133">Transmembrane helix</keyword>
<dbReference type="Proteomes" id="UP000092993">
    <property type="component" value="Unassembled WGS sequence"/>
</dbReference>
<dbReference type="SUPFAM" id="SSF50630">
    <property type="entry name" value="Acid proteases"/>
    <property type="match status" value="1"/>
</dbReference>
<dbReference type="OrthoDB" id="771136at2759"/>
<gene>
    <name evidence="2" type="ORF">A0H81_13730</name>
</gene>
<organism evidence="2 3">
    <name type="scientific">Grifola frondosa</name>
    <name type="common">Maitake</name>
    <name type="synonym">Polyporus frondosus</name>
    <dbReference type="NCBI Taxonomy" id="5627"/>
    <lineage>
        <taxon>Eukaryota</taxon>
        <taxon>Fungi</taxon>
        <taxon>Dikarya</taxon>
        <taxon>Basidiomycota</taxon>
        <taxon>Agaricomycotina</taxon>
        <taxon>Agaricomycetes</taxon>
        <taxon>Polyporales</taxon>
        <taxon>Grifolaceae</taxon>
        <taxon>Grifola</taxon>
    </lineage>
</organism>
<dbReference type="EMBL" id="LUGG01000032">
    <property type="protein sequence ID" value="OBZ66133.1"/>
    <property type="molecule type" value="Genomic_DNA"/>
</dbReference>
<evidence type="ECO:0000313" key="3">
    <source>
        <dbReference type="Proteomes" id="UP000092993"/>
    </source>
</evidence>
<accession>A0A1C7LN14</accession>
<keyword evidence="1" id="KW-0472">Membrane</keyword>
<evidence type="ECO:0000256" key="1">
    <source>
        <dbReference type="SAM" id="Phobius"/>
    </source>
</evidence>
<dbReference type="AlphaFoldDB" id="A0A1C7LN14"/>
<protein>
    <recommendedName>
        <fullName evidence="4">Peptidase A1 domain-containing protein</fullName>
    </recommendedName>
</protein>
<feature type="transmembrane region" description="Helical" evidence="1">
    <location>
        <begin position="351"/>
        <end position="372"/>
    </location>
</feature>
<evidence type="ECO:0000313" key="2">
    <source>
        <dbReference type="EMBL" id="OBZ66133.1"/>
    </source>
</evidence>
<dbReference type="OMA" id="CNTKINA"/>
<keyword evidence="1" id="KW-0812">Transmembrane</keyword>
<proteinExistence type="predicted"/>